<name>A0A1V9ZHL8_9STRA</name>
<dbReference type="GO" id="GO:0003777">
    <property type="term" value="F:microtubule motor activity"/>
    <property type="evidence" value="ECO:0007669"/>
    <property type="project" value="InterPro"/>
</dbReference>
<feature type="region of interest" description="Disordered" evidence="12">
    <location>
        <begin position="599"/>
        <end position="622"/>
    </location>
</feature>
<feature type="domain" description="PHD-type" evidence="13">
    <location>
        <begin position="384"/>
        <end position="431"/>
    </location>
</feature>
<comment type="caution">
    <text evidence="15">The sequence shown here is derived from an EMBL/GenBank/DDBJ whole genome shotgun (WGS) entry which is preliminary data.</text>
</comment>
<evidence type="ECO:0000259" key="13">
    <source>
        <dbReference type="PROSITE" id="PS50016"/>
    </source>
</evidence>
<keyword evidence="10" id="KW-0493">Microtubule</keyword>
<evidence type="ECO:0000256" key="5">
    <source>
        <dbReference type="ARBA" id="ARBA00022840"/>
    </source>
</evidence>
<dbReference type="InterPro" id="IPR027417">
    <property type="entry name" value="P-loop_NTPase"/>
</dbReference>
<dbReference type="Proteomes" id="UP000243217">
    <property type="component" value="Unassembled WGS sequence"/>
</dbReference>
<keyword evidence="1" id="KW-0479">Metal-binding</keyword>
<dbReference type="GO" id="GO:0005524">
    <property type="term" value="F:ATP binding"/>
    <property type="evidence" value="ECO:0007669"/>
    <property type="project" value="UniProtKB-UniRule"/>
</dbReference>
<keyword evidence="4" id="KW-0862">Zinc</keyword>
<dbReference type="GO" id="GO:0008017">
    <property type="term" value="F:microtubule binding"/>
    <property type="evidence" value="ECO:0007669"/>
    <property type="project" value="InterPro"/>
</dbReference>
<dbReference type="PANTHER" id="PTHR47968:SF75">
    <property type="entry name" value="CENTROMERE-ASSOCIATED PROTEIN E"/>
    <property type="match status" value="1"/>
</dbReference>
<dbReference type="SMART" id="SM00129">
    <property type="entry name" value="KISc"/>
    <property type="match status" value="1"/>
</dbReference>
<dbReference type="InterPro" id="IPR036961">
    <property type="entry name" value="Kinesin_motor_dom_sf"/>
</dbReference>
<evidence type="ECO:0000259" key="14">
    <source>
        <dbReference type="PROSITE" id="PS50067"/>
    </source>
</evidence>
<dbReference type="Gene3D" id="3.40.850.10">
    <property type="entry name" value="Kinesin motor domain"/>
    <property type="match status" value="1"/>
</dbReference>
<dbReference type="PANTHER" id="PTHR47968">
    <property type="entry name" value="CENTROMERE PROTEIN E"/>
    <property type="match status" value="1"/>
</dbReference>
<feature type="domain" description="Kinesin motor" evidence="14">
    <location>
        <begin position="6"/>
        <end position="314"/>
    </location>
</feature>
<evidence type="ECO:0000256" key="10">
    <source>
        <dbReference type="RuleBase" id="RU000394"/>
    </source>
</evidence>
<accession>A0A1V9ZHL8</accession>
<dbReference type="PROSITE" id="PS50067">
    <property type="entry name" value="KINESIN_MOTOR_2"/>
    <property type="match status" value="1"/>
</dbReference>
<dbReference type="SUPFAM" id="SSF52540">
    <property type="entry name" value="P-loop containing nucleoside triphosphate hydrolases"/>
    <property type="match status" value="1"/>
</dbReference>
<keyword evidence="7 9" id="KW-0505">Motor protein</keyword>
<proteinExistence type="inferred from homology"/>
<dbReference type="GO" id="GO:0007018">
    <property type="term" value="P:microtubule-based movement"/>
    <property type="evidence" value="ECO:0007669"/>
    <property type="project" value="InterPro"/>
</dbReference>
<protein>
    <recommendedName>
        <fullName evidence="10">Kinesin-like protein</fullName>
    </recommendedName>
</protein>
<evidence type="ECO:0000256" key="4">
    <source>
        <dbReference type="ARBA" id="ARBA00022833"/>
    </source>
</evidence>
<dbReference type="PROSITE" id="PS50016">
    <property type="entry name" value="ZF_PHD_2"/>
    <property type="match status" value="1"/>
</dbReference>
<dbReference type="Gene3D" id="3.30.40.10">
    <property type="entry name" value="Zinc/RING finger domain, C3HC4 (zinc finger)"/>
    <property type="match status" value="1"/>
</dbReference>
<keyword evidence="6 11" id="KW-0175">Coiled coil</keyword>
<evidence type="ECO:0000256" key="3">
    <source>
        <dbReference type="ARBA" id="ARBA00022771"/>
    </source>
</evidence>
<reference evidence="15 16" key="1">
    <citation type="journal article" date="2014" name="Genome Biol. Evol.">
        <title>The secreted proteins of Achlya hypogyna and Thraustotheca clavata identify the ancestral oomycete secretome and reveal gene acquisitions by horizontal gene transfer.</title>
        <authorList>
            <person name="Misner I."/>
            <person name="Blouin N."/>
            <person name="Leonard G."/>
            <person name="Richards T.A."/>
            <person name="Lane C.E."/>
        </authorList>
    </citation>
    <scope>NUCLEOTIDE SEQUENCE [LARGE SCALE GENOMIC DNA]</scope>
    <source>
        <strain evidence="15 16">ATCC 34112</strain>
    </source>
</reference>
<evidence type="ECO:0000256" key="11">
    <source>
        <dbReference type="SAM" id="Coils"/>
    </source>
</evidence>
<evidence type="ECO:0000256" key="8">
    <source>
        <dbReference type="PROSITE-ProRule" id="PRU00146"/>
    </source>
</evidence>
<dbReference type="GO" id="GO:0005874">
    <property type="term" value="C:microtubule"/>
    <property type="evidence" value="ECO:0007669"/>
    <property type="project" value="UniProtKB-KW"/>
</dbReference>
<dbReference type="SMART" id="SM00249">
    <property type="entry name" value="PHD"/>
    <property type="match status" value="1"/>
</dbReference>
<dbReference type="InterPro" id="IPR001752">
    <property type="entry name" value="Kinesin_motor_dom"/>
</dbReference>
<organism evidence="15 16">
    <name type="scientific">Thraustotheca clavata</name>
    <dbReference type="NCBI Taxonomy" id="74557"/>
    <lineage>
        <taxon>Eukaryota</taxon>
        <taxon>Sar</taxon>
        <taxon>Stramenopiles</taxon>
        <taxon>Oomycota</taxon>
        <taxon>Saprolegniomycetes</taxon>
        <taxon>Saprolegniales</taxon>
        <taxon>Achlyaceae</taxon>
        <taxon>Thraustotheca</taxon>
    </lineage>
</organism>
<keyword evidence="5 9" id="KW-0067">ATP-binding</keyword>
<evidence type="ECO:0000256" key="6">
    <source>
        <dbReference type="ARBA" id="ARBA00023054"/>
    </source>
</evidence>
<keyword evidence="3 8" id="KW-0863">Zinc-finger</keyword>
<evidence type="ECO:0000313" key="16">
    <source>
        <dbReference type="Proteomes" id="UP000243217"/>
    </source>
</evidence>
<evidence type="ECO:0000256" key="7">
    <source>
        <dbReference type="ARBA" id="ARBA00023175"/>
    </source>
</evidence>
<keyword evidence="2 9" id="KW-0547">Nucleotide-binding</keyword>
<dbReference type="InterPro" id="IPR001965">
    <property type="entry name" value="Znf_PHD"/>
</dbReference>
<dbReference type="PRINTS" id="PR00380">
    <property type="entry name" value="KINESINHEAVY"/>
</dbReference>
<feature type="coiled-coil region" evidence="11">
    <location>
        <begin position="444"/>
        <end position="570"/>
    </location>
</feature>
<dbReference type="PROSITE" id="PS00411">
    <property type="entry name" value="KINESIN_MOTOR_1"/>
    <property type="match status" value="1"/>
</dbReference>
<dbReference type="InterPro" id="IPR011011">
    <property type="entry name" value="Znf_FYVE_PHD"/>
</dbReference>
<evidence type="ECO:0000256" key="12">
    <source>
        <dbReference type="SAM" id="MobiDB-lite"/>
    </source>
</evidence>
<dbReference type="InterPro" id="IPR027640">
    <property type="entry name" value="Kinesin-like_fam"/>
</dbReference>
<evidence type="ECO:0000256" key="9">
    <source>
        <dbReference type="PROSITE-ProRule" id="PRU00283"/>
    </source>
</evidence>
<dbReference type="STRING" id="74557.A0A1V9ZHL8"/>
<dbReference type="GO" id="GO:0008270">
    <property type="term" value="F:zinc ion binding"/>
    <property type="evidence" value="ECO:0007669"/>
    <property type="project" value="UniProtKB-KW"/>
</dbReference>
<dbReference type="InterPro" id="IPR013083">
    <property type="entry name" value="Znf_RING/FYVE/PHD"/>
</dbReference>
<keyword evidence="16" id="KW-1185">Reference proteome</keyword>
<dbReference type="SUPFAM" id="SSF57903">
    <property type="entry name" value="FYVE/PHD zinc finger"/>
    <property type="match status" value="1"/>
</dbReference>
<evidence type="ECO:0000313" key="15">
    <source>
        <dbReference type="EMBL" id="OQR97457.1"/>
    </source>
</evidence>
<dbReference type="InterPro" id="IPR019787">
    <property type="entry name" value="Znf_PHD-finger"/>
</dbReference>
<dbReference type="Pfam" id="PF00225">
    <property type="entry name" value="Kinesin"/>
    <property type="match status" value="1"/>
</dbReference>
<gene>
    <name evidence="15" type="ORF">THRCLA_06942</name>
</gene>
<evidence type="ECO:0000256" key="2">
    <source>
        <dbReference type="ARBA" id="ARBA00022741"/>
    </source>
</evidence>
<sequence length="733" mass="82530">MPYQHAVQVSCRFRQCIGEDVLALEFPSDNTVMLQNGSIYTFDHVFSMNATQDMVFNKIGAPVIQELLNGYNCTILAYGQTGSGKTHTILGSKVEKGILPRIIQHTFEAITFIDADIQVTTGLFEVYQEKIQDLLNPSNTNLRIREDKEHGIWVEGAADIQVKDENAAMKLVQQGLGNRSIGAHLMNAESSRSHCIFLMTITQKFSTGVKQTGKLYIVDLAGSEMVRKTAASGKRLDEAKYINKSLTALGLVINALTDGKSKHVPYRDSKLTRLLQNSLGGNAKTHLILTCSSSSANLEETLSTIRFGTRAQHVQNSPHINSEKTISEYKQLLQIMELKVESLSNYVATLENKQHLCRACSLETKTPQSPPPVLTRVSSEKDLKPICQVCHGSEDIILLCDGNCGLYWHPQCVGCNNTNALEFYCNNCQPSIQDQIDFNLHEELSTLRQALQSMKQDRDQLEQSAFVDQQVHQVADQRNADIHRELEQRLIDRELQNESLSSQLKSATNQCELLKHELTELRQEQLRNKQLQQHIISGNSAEIEILRRSMEAMELENISLKNQLLEQTKRANLYEKRSREYQDQLESSRLLLAQRDEETTRLQRGYHSNSPSKPALSPGKIRPSTAADILSDARSSLQSRGNIQHWWSGDNPATIHEVPKPTNNINDDVSNSDGPIRPFKARLVGLLTSLQEEADAFKDLGDKMAEQTKPKIRKIRRNRLPAMNELDINITPQ</sequence>
<dbReference type="EMBL" id="JNBS01001909">
    <property type="protein sequence ID" value="OQR97457.1"/>
    <property type="molecule type" value="Genomic_DNA"/>
</dbReference>
<comment type="similarity">
    <text evidence="9 10">Belongs to the TRAFAC class myosin-kinesin ATPase superfamily. Kinesin family.</text>
</comment>
<dbReference type="OrthoDB" id="3176171at2759"/>
<dbReference type="InterPro" id="IPR019821">
    <property type="entry name" value="Kinesin_motor_CS"/>
</dbReference>
<dbReference type="AlphaFoldDB" id="A0A1V9ZHL8"/>
<feature type="binding site" evidence="9">
    <location>
        <begin position="79"/>
        <end position="86"/>
    </location>
    <ligand>
        <name>ATP</name>
        <dbReference type="ChEBI" id="CHEBI:30616"/>
    </ligand>
</feature>
<evidence type="ECO:0000256" key="1">
    <source>
        <dbReference type="ARBA" id="ARBA00022723"/>
    </source>
</evidence>